<feature type="domain" description="VanZ-like" evidence="2">
    <location>
        <begin position="50"/>
        <end position="129"/>
    </location>
</feature>
<dbReference type="PANTHER" id="PTHR28008:SF1">
    <property type="entry name" value="DOMAIN PROTEIN, PUTATIVE (AFU_ORTHOLOGUE AFUA_3G10980)-RELATED"/>
    <property type="match status" value="1"/>
</dbReference>
<dbReference type="RefSeq" id="WP_183401957.1">
    <property type="nucleotide sequence ID" value="NZ_JACHGG010000001.1"/>
</dbReference>
<keyword evidence="1" id="KW-0812">Transmembrane</keyword>
<organism evidence="3 4">
    <name type="scientific">Hymenobacter luteus</name>
    <dbReference type="NCBI Taxonomy" id="1411122"/>
    <lineage>
        <taxon>Bacteria</taxon>
        <taxon>Pseudomonadati</taxon>
        <taxon>Bacteroidota</taxon>
        <taxon>Cytophagia</taxon>
        <taxon>Cytophagales</taxon>
        <taxon>Hymenobacteraceae</taxon>
        <taxon>Hymenobacter</taxon>
    </lineage>
</organism>
<dbReference type="AlphaFoldDB" id="A0A7W9WAF3"/>
<keyword evidence="1" id="KW-0472">Membrane</keyword>
<gene>
    <name evidence="3" type="ORF">HNQ93_000678</name>
</gene>
<dbReference type="NCBIfam" id="NF037970">
    <property type="entry name" value="vanZ_1"/>
    <property type="match status" value="1"/>
</dbReference>
<sequence length="135" mass="15244">MSAPAPPPSRRRALVVLPLAWAALVFLLTLTPSQEMPRTPHWELLAFDTAAHAFVFLVQAALAVFSARRQSWFPRLKVRAFRFVLLVTVGMGAFIEVVQMQMDLGRHGEWSDLLSDTLGVGAGLLLMWLTRRFWQ</sequence>
<evidence type="ECO:0000313" key="4">
    <source>
        <dbReference type="Proteomes" id="UP000532746"/>
    </source>
</evidence>
<protein>
    <submittedName>
        <fullName evidence="3">VanZ family protein</fullName>
    </submittedName>
</protein>
<dbReference type="Proteomes" id="UP000532746">
    <property type="component" value="Unassembled WGS sequence"/>
</dbReference>
<feature type="transmembrane region" description="Helical" evidence="1">
    <location>
        <begin position="113"/>
        <end position="130"/>
    </location>
</feature>
<keyword evidence="4" id="KW-1185">Reference proteome</keyword>
<feature type="transmembrane region" description="Helical" evidence="1">
    <location>
        <begin position="80"/>
        <end position="101"/>
    </location>
</feature>
<name>A0A7W9WAF3_9BACT</name>
<evidence type="ECO:0000256" key="1">
    <source>
        <dbReference type="SAM" id="Phobius"/>
    </source>
</evidence>
<comment type="caution">
    <text evidence="3">The sequence shown here is derived from an EMBL/GenBank/DDBJ whole genome shotgun (WGS) entry which is preliminary data.</text>
</comment>
<dbReference type="EMBL" id="JACHGG010000001">
    <property type="protein sequence ID" value="MBB6057848.1"/>
    <property type="molecule type" value="Genomic_DNA"/>
</dbReference>
<dbReference type="Pfam" id="PF04892">
    <property type="entry name" value="VanZ"/>
    <property type="match status" value="1"/>
</dbReference>
<proteinExistence type="predicted"/>
<reference evidence="3 4" key="1">
    <citation type="submission" date="2020-08" db="EMBL/GenBank/DDBJ databases">
        <title>Genomic Encyclopedia of Type Strains, Phase IV (KMG-IV): sequencing the most valuable type-strain genomes for metagenomic binning, comparative biology and taxonomic classification.</title>
        <authorList>
            <person name="Goeker M."/>
        </authorList>
    </citation>
    <scope>NUCLEOTIDE SEQUENCE [LARGE SCALE GENOMIC DNA]</scope>
    <source>
        <strain evidence="3 4">DSM 26718</strain>
    </source>
</reference>
<evidence type="ECO:0000313" key="3">
    <source>
        <dbReference type="EMBL" id="MBB6057848.1"/>
    </source>
</evidence>
<accession>A0A7W9WAF3</accession>
<dbReference type="PANTHER" id="PTHR28008">
    <property type="entry name" value="DOMAIN PROTEIN, PUTATIVE (AFU_ORTHOLOGUE AFUA_3G10980)-RELATED"/>
    <property type="match status" value="1"/>
</dbReference>
<feature type="transmembrane region" description="Helical" evidence="1">
    <location>
        <begin position="49"/>
        <end position="68"/>
    </location>
</feature>
<dbReference type="InterPro" id="IPR006976">
    <property type="entry name" value="VanZ-like"/>
</dbReference>
<keyword evidence="1" id="KW-1133">Transmembrane helix</keyword>
<evidence type="ECO:0000259" key="2">
    <source>
        <dbReference type="Pfam" id="PF04892"/>
    </source>
</evidence>